<dbReference type="HOGENOM" id="CLU_018152_1_1_1"/>
<evidence type="ECO:0000313" key="13">
    <source>
        <dbReference type="Proteomes" id="UP000015104"/>
    </source>
</evidence>
<feature type="transmembrane region" description="Helical" evidence="10">
    <location>
        <begin position="265"/>
        <end position="288"/>
    </location>
</feature>
<feature type="region of interest" description="Disordered" evidence="11">
    <location>
        <begin position="1"/>
        <end position="62"/>
    </location>
</feature>
<proteinExistence type="inferred from homology"/>
<dbReference type="GO" id="GO:0000026">
    <property type="term" value="F:alpha-1,2-mannosyltransferase activity"/>
    <property type="evidence" value="ECO:0007669"/>
    <property type="project" value="TreeGrafter"/>
</dbReference>
<dbReference type="EC" id="2.4.1.-" evidence="10"/>
<keyword evidence="5" id="KW-0808">Transferase</keyword>
<dbReference type="OMA" id="PRDMHAK"/>
<comment type="similarity">
    <text evidence="3 10">Belongs to the glycosyltransferase 22 family.</text>
</comment>
<keyword evidence="13" id="KW-1185">Reference proteome</keyword>
<feature type="transmembrane region" description="Helical" evidence="10">
    <location>
        <begin position="384"/>
        <end position="403"/>
    </location>
</feature>
<keyword evidence="9 10" id="KW-0472">Membrane</keyword>
<dbReference type="GO" id="GO:0006487">
    <property type="term" value="P:protein N-linked glycosylation"/>
    <property type="evidence" value="ECO:0007669"/>
    <property type="project" value="TreeGrafter"/>
</dbReference>
<evidence type="ECO:0000313" key="12">
    <source>
        <dbReference type="EnsemblMetazoa" id="tetur31g01840.1"/>
    </source>
</evidence>
<evidence type="ECO:0000256" key="8">
    <source>
        <dbReference type="ARBA" id="ARBA00022989"/>
    </source>
</evidence>
<evidence type="ECO:0000256" key="6">
    <source>
        <dbReference type="ARBA" id="ARBA00022692"/>
    </source>
</evidence>
<feature type="compositionally biased region" description="Low complexity" evidence="11">
    <location>
        <begin position="17"/>
        <end position="33"/>
    </location>
</feature>
<accession>T1L1I1</accession>
<keyword evidence="4 10" id="KW-0328">Glycosyltransferase</keyword>
<protein>
    <recommendedName>
        <fullName evidence="10">Mannosyltransferase</fullName>
        <ecNumber evidence="10">2.4.1.-</ecNumber>
    </recommendedName>
</protein>
<dbReference type="STRING" id="32264.T1L1I1"/>
<evidence type="ECO:0000256" key="1">
    <source>
        <dbReference type="ARBA" id="ARBA00004477"/>
    </source>
</evidence>
<keyword evidence="8 10" id="KW-1133">Transmembrane helix</keyword>
<feature type="transmembrane region" description="Helical" evidence="10">
    <location>
        <begin position="128"/>
        <end position="145"/>
    </location>
</feature>
<evidence type="ECO:0000256" key="2">
    <source>
        <dbReference type="ARBA" id="ARBA00004922"/>
    </source>
</evidence>
<gene>
    <name evidence="12" type="primary">107369283</name>
</gene>
<feature type="transmembrane region" description="Helical" evidence="10">
    <location>
        <begin position="183"/>
        <end position="205"/>
    </location>
</feature>
<dbReference type="Proteomes" id="UP000015104">
    <property type="component" value="Unassembled WGS sequence"/>
</dbReference>
<dbReference type="InterPro" id="IPR005599">
    <property type="entry name" value="GPI_mannosylTrfase"/>
</dbReference>
<feature type="transmembrane region" description="Helical" evidence="10">
    <location>
        <begin position="230"/>
        <end position="253"/>
    </location>
</feature>
<feature type="transmembrane region" description="Helical" evidence="10">
    <location>
        <begin position="415"/>
        <end position="434"/>
    </location>
</feature>
<sequence length="613" mass="70556">MGPRSRKSGHKTGQSKGGHQSQQHLSQQHHPQQLNTQLKSGSTGGKAKNSDGGPQHMQQHFKSRSGTFSLQPSTAFKTFLSARLCYAIWSIITDCDETFNYWEPIHYLIHGKGFQTWEYSPAYAIRSYAYLWFYALPASFYTHLLPANKILVFYGTRCFLALFCSLCETYFYKGIIRQYGPNVGRFALIFMILSSGVFISATAVLPNTFSMYMVYIVIGAWLQQNNKITLLGLAATTLVGWPFSAIACAPIGLDLIAPRKRRFQVIKWSIIIGLSVILPLIAIDSYYYGKIVIAPVNIVLYNVFTSHGANLYGTEPWYFYVLNCLLNFNFVFIAALFSAPLMFTCKYLIKSRRVSVNLSHWIVLSCFILWFTVMTVQAHKEERFLFPVYPFIFLLAGFTFDLLNRIIQSLMPKLTTIYSFFVITFIVVFSTLSISRSLAIYKGYHAPLDTFMHLSQIDQQLGESNNLPTPINVCVGKEWYRFPSSFFLPSDRWQLQFIQSDFLGQLPQPFKQGHLSTRLIPENMNDLNKEEPSRYIPVDKCAFLVDADTHRETPREPRYSQDTKNWSIIKSELLLDHESSPNLWRSFYIPFLFYAKNNFVNYNLLQNNNIRLN</sequence>
<reference evidence="13" key="1">
    <citation type="submission" date="2011-08" db="EMBL/GenBank/DDBJ databases">
        <authorList>
            <person name="Rombauts S."/>
        </authorList>
    </citation>
    <scope>NUCLEOTIDE SEQUENCE</scope>
    <source>
        <strain evidence="13">London</strain>
    </source>
</reference>
<dbReference type="KEGG" id="tut:107369283"/>
<keyword evidence="7 10" id="KW-0256">Endoplasmic reticulum</keyword>
<feature type="transmembrane region" description="Helical" evidence="10">
    <location>
        <begin position="358"/>
        <end position="378"/>
    </location>
</feature>
<evidence type="ECO:0000256" key="5">
    <source>
        <dbReference type="ARBA" id="ARBA00022679"/>
    </source>
</evidence>
<evidence type="ECO:0000256" key="4">
    <source>
        <dbReference type="ARBA" id="ARBA00022676"/>
    </source>
</evidence>
<evidence type="ECO:0000256" key="3">
    <source>
        <dbReference type="ARBA" id="ARBA00007063"/>
    </source>
</evidence>
<comment type="subcellular location">
    <subcellularLocation>
        <location evidence="1 10">Endoplasmic reticulum membrane</location>
        <topology evidence="1 10">Multi-pass membrane protein</topology>
    </subcellularLocation>
</comment>
<dbReference type="PANTHER" id="PTHR22760:SF2">
    <property type="entry name" value="ALPHA-1,2-MANNOSYLTRANSFERASE ALG9"/>
    <property type="match status" value="1"/>
</dbReference>
<comment type="pathway">
    <text evidence="2">Protein modification; protein glycosylation.</text>
</comment>
<dbReference type="OrthoDB" id="497541at2759"/>
<feature type="transmembrane region" description="Helical" evidence="10">
    <location>
        <begin position="317"/>
        <end position="337"/>
    </location>
</feature>
<dbReference type="GO" id="GO:0005789">
    <property type="term" value="C:endoplasmic reticulum membrane"/>
    <property type="evidence" value="ECO:0007669"/>
    <property type="project" value="UniProtKB-SubCell"/>
</dbReference>
<keyword evidence="6 10" id="KW-0812">Transmembrane</keyword>
<dbReference type="PANTHER" id="PTHR22760">
    <property type="entry name" value="GLYCOSYLTRANSFERASE"/>
    <property type="match status" value="1"/>
</dbReference>
<organism evidence="12 13">
    <name type="scientific">Tetranychus urticae</name>
    <name type="common">Two-spotted spider mite</name>
    <dbReference type="NCBI Taxonomy" id="32264"/>
    <lineage>
        <taxon>Eukaryota</taxon>
        <taxon>Metazoa</taxon>
        <taxon>Ecdysozoa</taxon>
        <taxon>Arthropoda</taxon>
        <taxon>Chelicerata</taxon>
        <taxon>Arachnida</taxon>
        <taxon>Acari</taxon>
        <taxon>Acariformes</taxon>
        <taxon>Trombidiformes</taxon>
        <taxon>Prostigmata</taxon>
        <taxon>Eleutherengona</taxon>
        <taxon>Raphignathae</taxon>
        <taxon>Tetranychoidea</taxon>
        <taxon>Tetranychidae</taxon>
        <taxon>Tetranychus</taxon>
    </lineage>
</organism>
<evidence type="ECO:0000256" key="10">
    <source>
        <dbReference type="RuleBase" id="RU363075"/>
    </source>
</evidence>
<dbReference type="UniPathway" id="UPA00378"/>
<evidence type="ECO:0000256" key="7">
    <source>
        <dbReference type="ARBA" id="ARBA00022824"/>
    </source>
</evidence>
<dbReference type="AlphaFoldDB" id="T1L1I1"/>
<reference evidence="12" key="2">
    <citation type="submission" date="2015-06" db="UniProtKB">
        <authorList>
            <consortium name="EnsemblMetazoa"/>
        </authorList>
    </citation>
    <scope>IDENTIFICATION</scope>
</reference>
<evidence type="ECO:0000256" key="9">
    <source>
        <dbReference type="ARBA" id="ARBA00023136"/>
    </source>
</evidence>
<name>T1L1I1_TETUR</name>
<dbReference type="Pfam" id="PF03901">
    <property type="entry name" value="Glyco_transf_22"/>
    <property type="match status" value="1"/>
</dbReference>
<feature type="transmembrane region" description="Helical" evidence="10">
    <location>
        <begin position="151"/>
        <end position="171"/>
    </location>
</feature>
<feature type="compositionally biased region" description="Basic residues" evidence="11">
    <location>
        <begin position="1"/>
        <end position="10"/>
    </location>
</feature>
<dbReference type="EnsemblMetazoa" id="tetur31g01840.1">
    <property type="protein sequence ID" value="tetur31g01840.1"/>
    <property type="gene ID" value="tetur31g01840"/>
</dbReference>
<dbReference type="eggNOG" id="KOG2515">
    <property type="taxonomic scope" value="Eukaryota"/>
</dbReference>
<dbReference type="EMBL" id="CAEY01000898">
    <property type="status" value="NOT_ANNOTATED_CDS"/>
    <property type="molecule type" value="Genomic_DNA"/>
</dbReference>
<evidence type="ECO:0000256" key="11">
    <source>
        <dbReference type="SAM" id="MobiDB-lite"/>
    </source>
</evidence>